<proteinExistence type="predicted"/>
<accession>A0A484AR55</accession>
<reference evidence="2 3" key="1">
    <citation type="journal article" date="2019" name="J. Hered.">
        <title>An Improved Genome Assembly for Drosophila navojoa, the Basal Species in the mojavensis Cluster.</title>
        <authorList>
            <person name="Vanderlinde T."/>
            <person name="Dupim E.G."/>
            <person name="Nazario-Yepiz N.O."/>
            <person name="Carvalho A.B."/>
        </authorList>
    </citation>
    <scope>NUCLEOTIDE SEQUENCE [LARGE SCALE GENOMIC DNA]</scope>
    <source>
        <strain evidence="2">Navoj_Jal97</strain>
        <tissue evidence="2">Whole organism</tissue>
    </source>
</reference>
<sequence length="58" mass="6489">DDKERRTGAERSANPSPDILSPGASAANALETVEIEKDSFDRLVRIRLEVDCQITERF</sequence>
<gene>
    <name evidence="2" type="ORF">AWZ03_014760</name>
</gene>
<name>A0A484AR55_DRONA</name>
<comment type="caution">
    <text evidence="2">The sequence shown here is derived from an EMBL/GenBank/DDBJ whole genome shotgun (WGS) entry which is preliminary data.</text>
</comment>
<feature type="non-terminal residue" evidence="2">
    <location>
        <position position="1"/>
    </location>
</feature>
<keyword evidence="3" id="KW-1185">Reference proteome</keyword>
<evidence type="ECO:0000313" key="3">
    <source>
        <dbReference type="Proteomes" id="UP000295192"/>
    </source>
</evidence>
<dbReference type="Proteomes" id="UP000295192">
    <property type="component" value="Unassembled WGS sequence"/>
</dbReference>
<dbReference type="AlphaFoldDB" id="A0A484AR55"/>
<organism evidence="2 3">
    <name type="scientific">Drosophila navojoa</name>
    <name type="common">Fruit fly</name>
    <dbReference type="NCBI Taxonomy" id="7232"/>
    <lineage>
        <taxon>Eukaryota</taxon>
        <taxon>Metazoa</taxon>
        <taxon>Ecdysozoa</taxon>
        <taxon>Arthropoda</taxon>
        <taxon>Hexapoda</taxon>
        <taxon>Insecta</taxon>
        <taxon>Pterygota</taxon>
        <taxon>Neoptera</taxon>
        <taxon>Endopterygota</taxon>
        <taxon>Diptera</taxon>
        <taxon>Brachycera</taxon>
        <taxon>Muscomorpha</taxon>
        <taxon>Ephydroidea</taxon>
        <taxon>Drosophilidae</taxon>
        <taxon>Drosophila</taxon>
    </lineage>
</organism>
<protein>
    <submittedName>
        <fullName evidence="2">Uncharacterized protein</fullName>
    </submittedName>
</protein>
<dbReference type="EMBL" id="LSRL02001864">
    <property type="protein sequence ID" value="TDG38818.1"/>
    <property type="molecule type" value="Genomic_DNA"/>
</dbReference>
<evidence type="ECO:0000313" key="2">
    <source>
        <dbReference type="EMBL" id="TDG38818.1"/>
    </source>
</evidence>
<evidence type="ECO:0000256" key="1">
    <source>
        <dbReference type="SAM" id="MobiDB-lite"/>
    </source>
</evidence>
<feature type="region of interest" description="Disordered" evidence="1">
    <location>
        <begin position="1"/>
        <end position="23"/>
    </location>
</feature>